<feature type="domain" description="HNH nuclease" evidence="1">
    <location>
        <begin position="27"/>
        <end position="88"/>
    </location>
</feature>
<dbReference type="InterPro" id="IPR002711">
    <property type="entry name" value="HNH"/>
</dbReference>
<gene>
    <name evidence="2" type="ORF">GJG86_10450</name>
</gene>
<dbReference type="Gene3D" id="1.10.30.50">
    <property type="match status" value="1"/>
</dbReference>
<name>A0A6N7RPU5_9ACTN</name>
<dbReference type="GO" id="GO:0004519">
    <property type="term" value="F:endonuclease activity"/>
    <property type="evidence" value="ECO:0007669"/>
    <property type="project" value="UniProtKB-KW"/>
</dbReference>
<dbReference type="InterPro" id="IPR003615">
    <property type="entry name" value="HNH_nuc"/>
</dbReference>
<evidence type="ECO:0000313" key="3">
    <source>
        <dbReference type="Proteomes" id="UP000438093"/>
    </source>
</evidence>
<dbReference type="Proteomes" id="UP000438093">
    <property type="component" value="Unassembled WGS sequence"/>
</dbReference>
<keyword evidence="2" id="KW-0255">Endonuclease</keyword>
<keyword evidence="2" id="KW-0378">Hydrolase</keyword>
<proteinExistence type="predicted"/>
<keyword evidence="3" id="KW-1185">Reference proteome</keyword>
<comment type="caution">
    <text evidence="2">The sequence shown here is derived from an EMBL/GenBank/DDBJ whole genome shotgun (WGS) entry which is preliminary data.</text>
</comment>
<dbReference type="SMART" id="SM00507">
    <property type="entry name" value="HNHc"/>
    <property type="match status" value="1"/>
</dbReference>
<accession>A0A6N7RPU5</accession>
<dbReference type="EMBL" id="VTFY01000008">
    <property type="protein sequence ID" value="MRX82911.1"/>
    <property type="molecule type" value="Genomic_DNA"/>
</dbReference>
<protein>
    <submittedName>
        <fullName evidence="2">HNH endonuclease</fullName>
    </submittedName>
</protein>
<evidence type="ECO:0000313" key="2">
    <source>
        <dbReference type="EMBL" id="MRX82911.1"/>
    </source>
</evidence>
<dbReference type="GO" id="GO:0003676">
    <property type="term" value="F:nucleic acid binding"/>
    <property type="evidence" value="ECO:0007669"/>
    <property type="project" value="InterPro"/>
</dbReference>
<dbReference type="CDD" id="cd00085">
    <property type="entry name" value="HNHc"/>
    <property type="match status" value="1"/>
</dbReference>
<dbReference type="Pfam" id="PF01844">
    <property type="entry name" value="HNH"/>
    <property type="match status" value="1"/>
</dbReference>
<dbReference type="GO" id="GO:0008270">
    <property type="term" value="F:zinc ion binding"/>
    <property type="evidence" value="ECO:0007669"/>
    <property type="project" value="InterPro"/>
</dbReference>
<keyword evidence="2" id="KW-0540">Nuclease</keyword>
<reference evidence="3" key="1">
    <citation type="submission" date="2019-08" db="EMBL/GenBank/DDBJ databases">
        <title>Arthrobacter sp. nov., isolated from plateau pika and Tibetan wild ass.</title>
        <authorList>
            <person name="Ge Y."/>
        </authorList>
    </citation>
    <scope>NUCLEOTIDE SEQUENCE [LARGE SCALE GENOMIC DNA]</scope>
    <source>
        <strain evidence="3">HF-4214</strain>
    </source>
</reference>
<sequence>MQKMDRREFKSHQIIRSVPVNKMNYREYRSDLERDFHCRCAYCNLHKESVTTPFEIDHFIPKAAFDGVRDDLATDYSNLVYSCKKCNQAKGAKFEGDINAFEATNERFYDPAKVDYNTVFYRNEYGCISSNDEKGRRMIVDLRLYRPIHVLGWICEQLGHMKDALDRMIEIETNLARKTLLIEARNRMACEYCDKERVFKASYNDPEFCLDEKLL</sequence>
<evidence type="ECO:0000259" key="1">
    <source>
        <dbReference type="SMART" id="SM00507"/>
    </source>
</evidence>
<organism evidence="2 3">
    <name type="scientific">Eggerthella guodeyinii</name>
    <dbReference type="NCBI Taxonomy" id="2690837"/>
    <lineage>
        <taxon>Bacteria</taxon>
        <taxon>Bacillati</taxon>
        <taxon>Actinomycetota</taxon>
        <taxon>Coriobacteriia</taxon>
        <taxon>Eggerthellales</taxon>
        <taxon>Eggerthellaceae</taxon>
        <taxon>Eggerthella</taxon>
    </lineage>
</organism>
<dbReference type="AlphaFoldDB" id="A0A6N7RPU5"/>